<reference evidence="2 3" key="1">
    <citation type="journal article" date="2019" name="Sci. Rep.">
        <title>Orb-weaving spider Araneus ventricosus genome elucidates the spidroin gene catalogue.</title>
        <authorList>
            <person name="Kono N."/>
            <person name="Nakamura H."/>
            <person name="Ohtoshi R."/>
            <person name="Moran D.A.P."/>
            <person name="Shinohara A."/>
            <person name="Yoshida Y."/>
            <person name="Fujiwara M."/>
            <person name="Mori M."/>
            <person name="Tomita M."/>
            <person name="Arakawa K."/>
        </authorList>
    </citation>
    <scope>NUCLEOTIDE SEQUENCE [LARGE SCALE GENOMIC DNA]</scope>
</reference>
<gene>
    <name evidence="2" type="ORF">AVEN_178569_1</name>
</gene>
<dbReference type="Proteomes" id="UP000499080">
    <property type="component" value="Unassembled WGS sequence"/>
</dbReference>
<evidence type="ECO:0000313" key="3">
    <source>
        <dbReference type="Proteomes" id="UP000499080"/>
    </source>
</evidence>
<comment type="caution">
    <text evidence="2">The sequence shown here is derived from an EMBL/GenBank/DDBJ whole genome shotgun (WGS) entry which is preliminary data.</text>
</comment>
<evidence type="ECO:0000256" key="1">
    <source>
        <dbReference type="SAM" id="MobiDB-lite"/>
    </source>
</evidence>
<organism evidence="2 3">
    <name type="scientific">Araneus ventricosus</name>
    <name type="common">Orbweaver spider</name>
    <name type="synonym">Epeira ventricosa</name>
    <dbReference type="NCBI Taxonomy" id="182803"/>
    <lineage>
        <taxon>Eukaryota</taxon>
        <taxon>Metazoa</taxon>
        <taxon>Ecdysozoa</taxon>
        <taxon>Arthropoda</taxon>
        <taxon>Chelicerata</taxon>
        <taxon>Arachnida</taxon>
        <taxon>Araneae</taxon>
        <taxon>Araneomorphae</taxon>
        <taxon>Entelegynae</taxon>
        <taxon>Araneoidea</taxon>
        <taxon>Araneidae</taxon>
        <taxon>Araneus</taxon>
    </lineage>
</organism>
<feature type="compositionally biased region" description="Polar residues" evidence="1">
    <location>
        <begin position="1"/>
        <end position="13"/>
    </location>
</feature>
<protein>
    <submittedName>
        <fullName evidence="2">Uncharacterized protein</fullName>
    </submittedName>
</protein>
<proteinExistence type="predicted"/>
<dbReference type="AlphaFoldDB" id="A0A4Y2FJQ6"/>
<accession>A0A4Y2FJQ6</accession>
<dbReference type="EMBL" id="BGPR01000935">
    <property type="protein sequence ID" value="GBM40589.1"/>
    <property type="molecule type" value="Genomic_DNA"/>
</dbReference>
<evidence type="ECO:0000313" key="2">
    <source>
        <dbReference type="EMBL" id="GBM40589.1"/>
    </source>
</evidence>
<name>A0A4Y2FJQ6_ARAVE</name>
<feature type="region of interest" description="Disordered" evidence="1">
    <location>
        <begin position="1"/>
        <end position="24"/>
    </location>
</feature>
<sequence length="197" mass="21585">MNWSQVPRATTGSKPPPSNFPTATSAGEHLTLDVRFKARHTHAISVGQVICVINIGSITRLEAQRQQLGGPHGPLAERVACPARFWFEGKVCRIIVEYLPFQLEEVRIQPAVASGVSLFDTAIKTHHDVVTPRFAMEFLSVNTRCLCRHGKSLPSNASLMVGKRVLQGEAWSDLSDSYGTHDLGDKLGDHFGDLGDK</sequence>
<keyword evidence="3" id="KW-1185">Reference proteome</keyword>